<evidence type="ECO:0000313" key="2">
    <source>
        <dbReference type="EMBL" id="CAF0702794.1"/>
    </source>
</evidence>
<reference evidence="2" key="1">
    <citation type="submission" date="2021-02" db="EMBL/GenBank/DDBJ databases">
        <authorList>
            <person name="Nowell W R."/>
        </authorList>
    </citation>
    <scope>NUCLEOTIDE SEQUENCE</scope>
    <source>
        <strain evidence="2">Ploen Becks lab</strain>
    </source>
</reference>
<evidence type="ECO:0000256" key="1">
    <source>
        <dbReference type="SAM" id="MobiDB-lite"/>
    </source>
</evidence>
<dbReference type="EMBL" id="CAJNOC010000001">
    <property type="protein sequence ID" value="CAF0702794.1"/>
    <property type="molecule type" value="Genomic_DNA"/>
</dbReference>
<dbReference type="Proteomes" id="UP000663879">
    <property type="component" value="Unassembled WGS sequence"/>
</dbReference>
<gene>
    <name evidence="2" type="ORF">OXX778_LOCUS2</name>
</gene>
<accession>A0A813M1X4</accession>
<name>A0A813M1X4_9BILA</name>
<comment type="caution">
    <text evidence="2">The sequence shown here is derived from an EMBL/GenBank/DDBJ whole genome shotgun (WGS) entry which is preliminary data.</text>
</comment>
<sequence>MASLITNNASKINQYHRFNNKKTNLELKSVNLIASQEFNLYSKFSKFDRIFSESPSKNPTSESILIDDIAKNSLNTKQLVLPDKNNAPSYLLKKEILLKKQTLQKPKKSQANPVSKMDKKIVDQDKNIVVMSQDKLKFKSLEIDLKKNEVNKIEPIEKASDNDITIRTTSESIDSKSNSKLEDNKLAKSFLEKFFDREPLSEEDSITLKNESTNELNKKENNNQDENISEDTIKENVQNFIEKLFNYTPNKTITESTIDEKNSKIETFDEKLNFLNNFKSKDSKIIKTIRSYSKAYEILSDSKVDYFLNKRIGCKCIQNNLKCCLKIKSIEKCCQECRDYREGGFIEIDLKQDGFENLLETSNLLSNNEFYRFLKKFKSNNSESDCNCHLKKNKFKCCIEIIYGNLVKNDFKDLDEQFLMLECCSKCSKEVKPNTEVKLDNKLVLQSQESIEDELLETSDLDIKRIAFVRKSLQESFNEFFKAAEKFTEAQNEAQDILTESQKSSKIFKKPIQSITPRKTIIKNVKTNPSKTRKSVTFLEDPKYGFSVVEVPDWLEHLRDPVYSTKLKKPRDEWKN</sequence>
<dbReference type="OrthoDB" id="10605621at2759"/>
<protein>
    <submittedName>
        <fullName evidence="2">Uncharacterized protein</fullName>
    </submittedName>
</protein>
<keyword evidence="3" id="KW-1185">Reference proteome</keyword>
<proteinExistence type="predicted"/>
<feature type="region of interest" description="Disordered" evidence="1">
    <location>
        <begin position="205"/>
        <end position="229"/>
    </location>
</feature>
<dbReference type="AlphaFoldDB" id="A0A813M1X4"/>
<organism evidence="2 3">
    <name type="scientific">Brachionus calyciflorus</name>
    <dbReference type="NCBI Taxonomy" id="104777"/>
    <lineage>
        <taxon>Eukaryota</taxon>
        <taxon>Metazoa</taxon>
        <taxon>Spiralia</taxon>
        <taxon>Gnathifera</taxon>
        <taxon>Rotifera</taxon>
        <taxon>Eurotatoria</taxon>
        <taxon>Monogononta</taxon>
        <taxon>Pseudotrocha</taxon>
        <taxon>Ploima</taxon>
        <taxon>Brachionidae</taxon>
        <taxon>Brachionus</taxon>
    </lineage>
</organism>
<evidence type="ECO:0000313" key="3">
    <source>
        <dbReference type="Proteomes" id="UP000663879"/>
    </source>
</evidence>